<comment type="similarity">
    <text evidence="1">Belongs to the type-B carboxylesterase/lipase family.</text>
</comment>
<dbReference type="AlphaFoldDB" id="A0A9P3GH35"/>
<dbReference type="PANTHER" id="PTHR43918:SF4">
    <property type="entry name" value="CARBOXYLIC ESTER HYDROLASE"/>
    <property type="match status" value="1"/>
</dbReference>
<gene>
    <name evidence="5" type="ORF">PsYK624_109960</name>
</gene>
<keyword evidence="3" id="KW-0732">Signal</keyword>
<reference evidence="5 6" key="1">
    <citation type="submission" date="2021-08" db="EMBL/GenBank/DDBJ databases">
        <title>Draft Genome Sequence of Phanerochaete sordida strain YK-624.</title>
        <authorList>
            <person name="Mori T."/>
            <person name="Dohra H."/>
            <person name="Suzuki T."/>
            <person name="Kawagishi H."/>
            <person name="Hirai H."/>
        </authorList>
    </citation>
    <scope>NUCLEOTIDE SEQUENCE [LARGE SCALE GENOMIC DNA]</scope>
    <source>
        <strain evidence="5 6">YK-624</strain>
    </source>
</reference>
<dbReference type="EMBL" id="BPQB01000043">
    <property type="protein sequence ID" value="GJE94821.1"/>
    <property type="molecule type" value="Genomic_DNA"/>
</dbReference>
<accession>A0A9P3GH35</accession>
<organism evidence="5 6">
    <name type="scientific">Phanerochaete sordida</name>
    <dbReference type="NCBI Taxonomy" id="48140"/>
    <lineage>
        <taxon>Eukaryota</taxon>
        <taxon>Fungi</taxon>
        <taxon>Dikarya</taxon>
        <taxon>Basidiomycota</taxon>
        <taxon>Agaricomycotina</taxon>
        <taxon>Agaricomycetes</taxon>
        <taxon>Polyporales</taxon>
        <taxon>Phanerochaetaceae</taxon>
        <taxon>Phanerochaete</taxon>
    </lineage>
</organism>
<feature type="domain" description="Carboxylesterase type B" evidence="4">
    <location>
        <begin position="33"/>
        <end position="503"/>
    </location>
</feature>
<dbReference type="InterPro" id="IPR002018">
    <property type="entry name" value="CarbesteraseB"/>
</dbReference>
<feature type="chain" id="PRO_5040230760" evidence="3">
    <location>
        <begin position="24"/>
        <end position="545"/>
    </location>
</feature>
<dbReference type="Pfam" id="PF00135">
    <property type="entry name" value="COesterase"/>
    <property type="match status" value="1"/>
</dbReference>
<dbReference type="Proteomes" id="UP000703269">
    <property type="component" value="Unassembled WGS sequence"/>
</dbReference>
<dbReference type="OrthoDB" id="408631at2759"/>
<protein>
    <submittedName>
        <fullName evidence="5">Carboxylesterase</fullName>
    </submittedName>
</protein>
<feature type="signal peptide" evidence="3">
    <location>
        <begin position="1"/>
        <end position="23"/>
    </location>
</feature>
<proteinExistence type="inferred from homology"/>
<evidence type="ECO:0000313" key="6">
    <source>
        <dbReference type="Proteomes" id="UP000703269"/>
    </source>
</evidence>
<evidence type="ECO:0000256" key="2">
    <source>
        <dbReference type="ARBA" id="ARBA00022801"/>
    </source>
</evidence>
<keyword evidence="2" id="KW-0378">Hydrolase</keyword>
<evidence type="ECO:0000259" key="4">
    <source>
        <dbReference type="Pfam" id="PF00135"/>
    </source>
</evidence>
<name>A0A9P3GH35_9APHY</name>
<sequence length="545" mass="59178">MGSYLRAALLSCVLLTALRVVVAASAPGASGLLVQTTSGAVQGFLDTNTTDVPLKKWLGVPYADDTSGANRWRPPQPVKVRHGEVINASAYGPACMQGRANGGNGTAVQSEDCLLINIVAPANASNLPVYIYVYGGGYDSGSASDPKVDGSYLAAKGIVFANFGYRLSLWAFPHASEIAEAGETQNFGLLDTRAAVEWLRDNVKQFGGDPTKITLGGESVGAEMTNQYMTAYHEDPIVRAAVMQSADTSQPMWGLNDQISKLASNISCPTGKGLLDCLRTKSATDLQQVLLATGLQFQPVTDNVTIWKDYVKLTRERRTAQIPLLCGTNLNEGTLIVEGEPTAYLPNIVQYSKSNNFNMPWANLTVMEELYPVPSEAFPSAFNASSQIWRDAHMQCLVHNLATERTRVLNQPVWRYRFDLVAANLNSEGVRVGAFHGTDIRFVMGQWRLLAIDAPFIPATPGEIAISNLMVEAWTNFIKDPFNGPQIPGWKQYDPEDTTTLALLGYNLTGADLGDHFTADSTCAFWNEVLPIFPLTFPACGSWTC</sequence>
<dbReference type="InterPro" id="IPR050654">
    <property type="entry name" value="AChE-related_enzymes"/>
</dbReference>
<keyword evidence="6" id="KW-1185">Reference proteome</keyword>
<evidence type="ECO:0000313" key="5">
    <source>
        <dbReference type="EMBL" id="GJE94821.1"/>
    </source>
</evidence>
<evidence type="ECO:0000256" key="1">
    <source>
        <dbReference type="ARBA" id="ARBA00005964"/>
    </source>
</evidence>
<dbReference type="GO" id="GO:0052689">
    <property type="term" value="F:carboxylic ester hydrolase activity"/>
    <property type="evidence" value="ECO:0007669"/>
    <property type="project" value="TreeGrafter"/>
</dbReference>
<evidence type="ECO:0000256" key="3">
    <source>
        <dbReference type="SAM" id="SignalP"/>
    </source>
</evidence>
<dbReference type="PANTHER" id="PTHR43918">
    <property type="entry name" value="ACETYLCHOLINESTERASE"/>
    <property type="match status" value="1"/>
</dbReference>
<comment type="caution">
    <text evidence="5">The sequence shown here is derived from an EMBL/GenBank/DDBJ whole genome shotgun (WGS) entry which is preliminary data.</text>
</comment>
<dbReference type="Gene3D" id="3.40.50.1820">
    <property type="entry name" value="alpha/beta hydrolase"/>
    <property type="match status" value="1"/>
</dbReference>
<dbReference type="InterPro" id="IPR029058">
    <property type="entry name" value="AB_hydrolase_fold"/>
</dbReference>
<dbReference type="SUPFAM" id="SSF53474">
    <property type="entry name" value="alpha/beta-Hydrolases"/>
    <property type="match status" value="1"/>
</dbReference>